<dbReference type="InterPro" id="IPR039373">
    <property type="entry name" value="Peptidase_M28B"/>
</dbReference>
<evidence type="ECO:0000256" key="1">
    <source>
        <dbReference type="ARBA" id="ARBA00023180"/>
    </source>
</evidence>
<dbReference type="PANTHER" id="PTHR10404">
    <property type="entry name" value="N-ACETYLATED-ALPHA-LINKED ACIDIC DIPEPTIDASE"/>
    <property type="match status" value="1"/>
</dbReference>
<dbReference type="InterPro" id="IPR046450">
    <property type="entry name" value="PA_dom_sf"/>
</dbReference>
<keyword evidence="1" id="KW-0325">Glycoprotein</keyword>
<evidence type="ECO:0000313" key="3">
    <source>
        <dbReference type="Proteomes" id="UP000734854"/>
    </source>
</evidence>
<accession>A0A8J5FG45</accession>
<reference evidence="2 3" key="1">
    <citation type="submission" date="2020-08" db="EMBL/GenBank/DDBJ databases">
        <title>Plant Genome Project.</title>
        <authorList>
            <person name="Zhang R.-G."/>
        </authorList>
    </citation>
    <scope>NUCLEOTIDE SEQUENCE [LARGE SCALE GENOMIC DNA]</scope>
    <source>
        <tissue evidence="2">Rhizome</tissue>
    </source>
</reference>
<gene>
    <name evidence="2" type="ORF">ZIOFF_053323</name>
</gene>
<dbReference type="Gene3D" id="3.50.30.30">
    <property type="match status" value="1"/>
</dbReference>
<sequence length="256" mass="28389">MMGVEPGCQMNTRPNETHRNRLVMADGPHASFTRSLFATLSYRYHRHVLLSVSSLLPLFSPSSSSFFNSLPSRSFFSAFDAAQTPALPPRRSLHPPLILPLPPLLLLLPPLFLQRSPRRNLPQRCSASLPRPLLRRQCHHLLPPPRPQPPTSSRRHSVLVSYVLSHFRSAGLRAFAVDYSPLLSYPASASLSLLLSDGFLLKSLSLTEPADPLATAVPPYHAYKPFGAAVSPAVYVNFGREEDYVVLHRMGIEVKG</sequence>
<dbReference type="Gene3D" id="3.40.630.10">
    <property type="entry name" value="Zn peptidases"/>
    <property type="match status" value="1"/>
</dbReference>
<dbReference type="Proteomes" id="UP000734854">
    <property type="component" value="Unassembled WGS sequence"/>
</dbReference>
<comment type="caution">
    <text evidence="2">The sequence shown here is derived from an EMBL/GenBank/DDBJ whole genome shotgun (WGS) entry which is preliminary data.</text>
</comment>
<evidence type="ECO:0000313" key="2">
    <source>
        <dbReference type="EMBL" id="KAG6484798.1"/>
    </source>
</evidence>
<organism evidence="2 3">
    <name type="scientific">Zingiber officinale</name>
    <name type="common">Ginger</name>
    <name type="synonym">Amomum zingiber</name>
    <dbReference type="NCBI Taxonomy" id="94328"/>
    <lineage>
        <taxon>Eukaryota</taxon>
        <taxon>Viridiplantae</taxon>
        <taxon>Streptophyta</taxon>
        <taxon>Embryophyta</taxon>
        <taxon>Tracheophyta</taxon>
        <taxon>Spermatophyta</taxon>
        <taxon>Magnoliopsida</taxon>
        <taxon>Liliopsida</taxon>
        <taxon>Zingiberales</taxon>
        <taxon>Zingiberaceae</taxon>
        <taxon>Zingiber</taxon>
    </lineage>
</organism>
<keyword evidence="3" id="KW-1185">Reference proteome</keyword>
<dbReference type="SUPFAM" id="SSF52025">
    <property type="entry name" value="PA domain"/>
    <property type="match status" value="1"/>
</dbReference>
<dbReference type="PANTHER" id="PTHR10404:SF75">
    <property type="entry name" value="GLUTAMATE CARBOXYPEPTIDASE AMP1-RELATED"/>
    <property type="match status" value="1"/>
</dbReference>
<name>A0A8J5FG45_ZINOF</name>
<dbReference type="GO" id="GO:0004180">
    <property type="term" value="F:carboxypeptidase activity"/>
    <property type="evidence" value="ECO:0007669"/>
    <property type="project" value="TreeGrafter"/>
</dbReference>
<dbReference type="AlphaFoldDB" id="A0A8J5FG45"/>
<dbReference type="EMBL" id="JACMSC010000015">
    <property type="protein sequence ID" value="KAG6484798.1"/>
    <property type="molecule type" value="Genomic_DNA"/>
</dbReference>
<protein>
    <submittedName>
        <fullName evidence="2">Uncharacterized protein</fullName>
    </submittedName>
</protein>
<proteinExistence type="predicted"/>